<accession>A0A382R9E8</accession>
<sequence length="244" mass="28384">MNRNISYLVLILIITFTFLIGQSTEDEDTIASYIEETKESANQSFHDLYIMFDQEQGNTDHIAAGGEYSFSLIGDFGKFQDTEFSISLAGNYASLSNEPYALDGNFHTQFDLWANMGLSPFFFYDYTFDRSLGLIHRHNLAVGAKKRLGKVFSISYAMMYEMEEYDSTEVFPRHSLRPKVKFVLNEGAAVIDYRTFYKPRVDNTNEYLWENQLKFSLATFYELLSVEFSFEHSFNSRYEDNEIL</sequence>
<protein>
    <recommendedName>
        <fullName evidence="2">Inverse autotransporter beta-domain domain-containing protein</fullName>
    </recommendedName>
</protein>
<proteinExistence type="predicted"/>
<name>A0A382R9E8_9ZZZZ</name>
<dbReference type="EMBL" id="UINC01120079">
    <property type="protein sequence ID" value="SVC94334.1"/>
    <property type="molecule type" value="Genomic_DNA"/>
</dbReference>
<evidence type="ECO:0000313" key="1">
    <source>
        <dbReference type="EMBL" id="SVC94334.1"/>
    </source>
</evidence>
<dbReference type="AlphaFoldDB" id="A0A382R9E8"/>
<reference evidence="1" key="1">
    <citation type="submission" date="2018-05" db="EMBL/GenBank/DDBJ databases">
        <authorList>
            <person name="Lanie J.A."/>
            <person name="Ng W.-L."/>
            <person name="Kazmierczak K.M."/>
            <person name="Andrzejewski T.M."/>
            <person name="Davidsen T.M."/>
            <person name="Wayne K.J."/>
            <person name="Tettelin H."/>
            <person name="Glass J.I."/>
            <person name="Rusch D."/>
            <person name="Podicherti R."/>
            <person name="Tsui H.-C.T."/>
            <person name="Winkler M.E."/>
        </authorList>
    </citation>
    <scope>NUCLEOTIDE SEQUENCE</scope>
</reference>
<gene>
    <name evidence="1" type="ORF">METZ01_LOCUS347188</name>
</gene>
<evidence type="ECO:0008006" key="2">
    <source>
        <dbReference type="Google" id="ProtNLM"/>
    </source>
</evidence>
<organism evidence="1">
    <name type="scientific">marine metagenome</name>
    <dbReference type="NCBI Taxonomy" id="408172"/>
    <lineage>
        <taxon>unclassified sequences</taxon>
        <taxon>metagenomes</taxon>
        <taxon>ecological metagenomes</taxon>
    </lineage>
</organism>
<feature type="non-terminal residue" evidence="1">
    <location>
        <position position="244"/>
    </location>
</feature>